<organism evidence="2 3">
    <name type="scientific">Amniculicola lignicola CBS 123094</name>
    <dbReference type="NCBI Taxonomy" id="1392246"/>
    <lineage>
        <taxon>Eukaryota</taxon>
        <taxon>Fungi</taxon>
        <taxon>Dikarya</taxon>
        <taxon>Ascomycota</taxon>
        <taxon>Pezizomycotina</taxon>
        <taxon>Dothideomycetes</taxon>
        <taxon>Pleosporomycetidae</taxon>
        <taxon>Pleosporales</taxon>
        <taxon>Amniculicolaceae</taxon>
        <taxon>Amniculicola</taxon>
    </lineage>
</organism>
<feature type="domain" description="N-acetyltransferase" evidence="1">
    <location>
        <begin position="119"/>
        <end position="259"/>
    </location>
</feature>
<evidence type="ECO:0000313" key="3">
    <source>
        <dbReference type="Proteomes" id="UP000799779"/>
    </source>
</evidence>
<dbReference type="PANTHER" id="PTHR42791:SF2">
    <property type="entry name" value="N-ACETYLTRANSFERASE DOMAIN-CONTAINING PROTEIN"/>
    <property type="match status" value="1"/>
</dbReference>
<dbReference type="GO" id="GO:0016747">
    <property type="term" value="F:acyltransferase activity, transferring groups other than amino-acyl groups"/>
    <property type="evidence" value="ECO:0007669"/>
    <property type="project" value="InterPro"/>
</dbReference>
<keyword evidence="3" id="KW-1185">Reference proteome</keyword>
<reference evidence="2" key="1">
    <citation type="journal article" date="2020" name="Stud. Mycol.">
        <title>101 Dothideomycetes genomes: a test case for predicting lifestyles and emergence of pathogens.</title>
        <authorList>
            <person name="Haridas S."/>
            <person name="Albert R."/>
            <person name="Binder M."/>
            <person name="Bloem J."/>
            <person name="Labutti K."/>
            <person name="Salamov A."/>
            <person name="Andreopoulos B."/>
            <person name="Baker S."/>
            <person name="Barry K."/>
            <person name="Bills G."/>
            <person name="Bluhm B."/>
            <person name="Cannon C."/>
            <person name="Castanera R."/>
            <person name="Culley D."/>
            <person name="Daum C."/>
            <person name="Ezra D."/>
            <person name="Gonzalez J."/>
            <person name="Henrissat B."/>
            <person name="Kuo A."/>
            <person name="Liang C."/>
            <person name="Lipzen A."/>
            <person name="Lutzoni F."/>
            <person name="Magnuson J."/>
            <person name="Mondo S."/>
            <person name="Nolan M."/>
            <person name="Ohm R."/>
            <person name="Pangilinan J."/>
            <person name="Park H.-J."/>
            <person name="Ramirez L."/>
            <person name="Alfaro M."/>
            <person name="Sun H."/>
            <person name="Tritt A."/>
            <person name="Yoshinaga Y."/>
            <person name="Zwiers L.-H."/>
            <person name="Turgeon B."/>
            <person name="Goodwin S."/>
            <person name="Spatafora J."/>
            <person name="Crous P."/>
            <person name="Grigoriev I."/>
        </authorList>
    </citation>
    <scope>NUCLEOTIDE SEQUENCE</scope>
    <source>
        <strain evidence="2">CBS 123094</strain>
    </source>
</reference>
<dbReference type="PANTHER" id="PTHR42791">
    <property type="entry name" value="GNAT FAMILY ACETYLTRANSFERASE"/>
    <property type="match status" value="1"/>
</dbReference>
<dbReference type="AlphaFoldDB" id="A0A6A5WG98"/>
<dbReference type="Proteomes" id="UP000799779">
    <property type="component" value="Unassembled WGS sequence"/>
</dbReference>
<dbReference type="SUPFAM" id="SSF55729">
    <property type="entry name" value="Acyl-CoA N-acyltransferases (Nat)"/>
    <property type="match status" value="1"/>
</dbReference>
<dbReference type="CDD" id="cd04301">
    <property type="entry name" value="NAT_SF"/>
    <property type="match status" value="1"/>
</dbReference>
<evidence type="ECO:0000259" key="1">
    <source>
        <dbReference type="PROSITE" id="PS51186"/>
    </source>
</evidence>
<dbReference type="InterPro" id="IPR016181">
    <property type="entry name" value="Acyl_CoA_acyltransferase"/>
</dbReference>
<dbReference type="EMBL" id="ML977587">
    <property type="protein sequence ID" value="KAF2000652.1"/>
    <property type="molecule type" value="Genomic_DNA"/>
</dbReference>
<evidence type="ECO:0000313" key="2">
    <source>
        <dbReference type="EMBL" id="KAF2000652.1"/>
    </source>
</evidence>
<protein>
    <recommendedName>
        <fullName evidence="1">N-acetyltransferase domain-containing protein</fullName>
    </recommendedName>
</protein>
<dbReference type="PROSITE" id="PS51186">
    <property type="entry name" value="GNAT"/>
    <property type="match status" value="1"/>
</dbReference>
<dbReference type="Pfam" id="PF13673">
    <property type="entry name" value="Acetyltransf_10"/>
    <property type="match status" value="1"/>
</dbReference>
<proteinExistence type="predicted"/>
<dbReference type="InterPro" id="IPR052523">
    <property type="entry name" value="Trichothecene_AcTrans"/>
</dbReference>
<dbReference type="Gene3D" id="3.40.630.30">
    <property type="match status" value="1"/>
</dbReference>
<sequence>MADAKETAEYIKLDLPVGLQQTEPVPAEKRLPADDITISLCDSNDASDIAAGLYEAFPAAFWDHKEPIALRPPEQATRQTRLANRLRAVFLNPKINWVKATLTTTGQIIGVAGWVAPGNPIHNHFRKSAVDFYGWREKLGWSDEEFEEMWKGVDLEAWDGTFSKDDETRKEVLGEEEHWYLAPLYTLPGFQGRGVGTRLLDWAFKQADATSPVTPCYLESAPTARAVYMHAGFVPVGNINFVRRGPRKVTEEEMQKVHAKVVDSEVRGVGKVV</sequence>
<gene>
    <name evidence="2" type="ORF">P154DRAFT_192352</name>
</gene>
<name>A0A6A5WG98_9PLEO</name>
<dbReference type="InterPro" id="IPR000182">
    <property type="entry name" value="GNAT_dom"/>
</dbReference>
<accession>A0A6A5WG98</accession>
<dbReference type="OrthoDB" id="196847at2759"/>